<organism evidence="1">
    <name type="scientific">uncultured Caudovirales phage</name>
    <dbReference type="NCBI Taxonomy" id="2100421"/>
    <lineage>
        <taxon>Viruses</taxon>
        <taxon>Duplodnaviria</taxon>
        <taxon>Heunggongvirae</taxon>
        <taxon>Uroviricota</taxon>
        <taxon>Caudoviricetes</taxon>
        <taxon>Peduoviridae</taxon>
        <taxon>Maltschvirus</taxon>
        <taxon>Maltschvirus maltsch</taxon>
    </lineage>
</organism>
<dbReference type="EMBL" id="LR796499">
    <property type="protein sequence ID" value="CAB4148779.1"/>
    <property type="molecule type" value="Genomic_DNA"/>
</dbReference>
<accession>A0A6J5MYE0</accession>
<sequence length="46" mass="4955">MFNIIYLPSGTIVSQHATIEDAQTALAIVETNPSSHEIIEVTDGNN</sequence>
<name>A0A6J5MYE0_9CAUD</name>
<reference evidence="1" key="1">
    <citation type="submission" date="2020-04" db="EMBL/GenBank/DDBJ databases">
        <authorList>
            <person name="Chiriac C."/>
            <person name="Salcher M."/>
            <person name="Ghai R."/>
            <person name="Kavagutti S V."/>
        </authorList>
    </citation>
    <scope>NUCLEOTIDE SEQUENCE</scope>
</reference>
<protein>
    <submittedName>
        <fullName evidence="1">Uncharacterized protein</fullName>
    </submittedName>
</protein>
<gene>
    <name evidence="1" type="ORF">UFOVP536_24</name>
</gene>
<proteinExistence type="predicted"/>
<evidence type="ECO:0000313" key="1">
    <source>
        <dbReference type="EMBL" id="CAB4148779.1"/>
    </source>
</evidence>